<dbReference type="CDD" id="cd00030">
    <property type="entry name" value="C2"/>
    <property type="match status" value="1"/>
</dbReference>
<feature type="domain" description="PLD phosphodiesterase" evidence="22">
    <location>
        <begin position="812"/>
        <end position="839"/>
    </location>
</feature>
<dbReference type="GO" id="GO:0005525">
    <property type="term" value="F:GTP binding"/>
    <property type="evidence" value="ECO:0007669"/>
    <property type="project" value="UniProtKB-KW"/>
</dbReference>
<dbReference type="SUPFAM" id="SSF56024">
    <property type="entry name" value="Phospholipase D/nuclease"/>
    <property type="match status" value="2"/>
</dbReference>
<organism evidence="23 24">
    <name type="scientific">Skeletonema marinoi</name>
    <dbReference type="NCBI Taxonomy" id="267567"/>
    <lineage>
        <taxon>Eukaryota</taxon>
        <taxon>Sar</taxon>
        <taxon>Stramenopiles</taxon>
        <taxon>Ochrophyta</taxon>
        <taxon>Bacillariophyta</taxon>
        <taxon>Coscinodiscophyceae</taxon>
        <taxon>Thalassiosirophycidae</taxon>
        <taxon>Thalassiosirales</taxon>
        <taxon>Skeletonemataceae</taxon>
        <taxon>Skeletonema</taxon>
        <taxon>Skeletonema marinoi-dohrnii complex</taxon>
    </lineage>
</organism>
<feature type="domain" description="PLD phosphodiesterase" evidence="22">
    <location>
        <begin position="462"/>
        <end position="498"/>
    </location>
</feature>
<evidence type="ECO:0000259" key="21">
    <source>
        <dbReference type="PROSITE" id="PS50004"/>
    </source>
</evidence>
<dbReference type="SMART" id="SM00239">
    <property type="entry name" value="C2"/>
    <property type="match status" value="1"/>
</dbReference>
<dbReference type="PROSITE" id="PS51421">
    <property type="entry name" value="RAS"/>
    <property type="match status" value="1"/>
</dbReference>
<dbReference type="Gene3D" id="3.30.870.10">
    <property type="entry name" value="Endonuclease Chain A"/>
    <property type="match status" value="2"/>
</dbReference>
<dbReference type="GO" id="GO:0009395">
    <property type="term" value="P:phospholipid catabolic process"/>
    <property type="evidence" value="ECO:0007669"/>
    <property type="project" value="TreeGrafter"/>
</dbReference>
<keyword evidence="17" id="KW-0472">Membrane</keyword>
<dbReference type="PANTHER" id="PTHR18896">
    <property type="entry name" value="PHOSPHOLIPASE D"/>
    <property type="match status" value="1"/>
</dbReference>
<dbReference type="InterPro" id="IPR015679">
    <property type="entry name" value="PLipase_D_fam"/>
</dbReference>
<keyword evidence="14" id="KW-0442">Lipid degradation</keyword>
<keyword evidence="10" id="KW-0547">Nucleotide-binding</keyword>
<evidence type="ECO:0000256" key="3">
    <source>
        <dbReference type="ARBA" id="ARBA00006270"/>
    </source>
</evidence>
<keyword evidence="24" id="KW-1185">Reference proteome</keyword>
<keyword evidence="18" id="KW-0449">Lipoprotein</keyword>
<evidence type="ECO:0000256" key="20">
    <source>
        <dbReference type="SAM" id="MobiDB-lite"/>
    </source>
</evidence>
<dbReference type="PROSITE" id="PS50004">
    <property type="entry name" value="C2"/>
    <property type="match status" value="1"/>
</dbReference>
<proteinExistence type="inferred from homology"/>
<dbReference type="Gene3D" id="3.40.50.300">
    <property type="entry name" value="P-loop containing nucleotide triphosphate hydrolases"/>
    <property type="match status" value="1"/>
</dbReference>
<dbReference type="GO" id="GO:0015031">
    <property type="term" value="P:protein transport"/>
    <property type="evidence" value="ECO:0007669"/>
    <property type="project" value="UniProtKB-KW"/>
</dbReference>
<keyword evidence="8" id="KW-0479">Metal-binding</keyword>
<keyword evidence="6" id="KW-0813">Transport</keyword>
<dbReference type="Pfam" id="PF12357">
    <property type="entry name" value="PLD_C"/>
    <property type="match status" value="1"/>
</dbReference>
<dbReference type="GO" id="GO:0004630">
    <property type="term" value="F:phospholipase D activity"/>
    <property type="evidence" value="ECO:0007669"/>
    <property type="project" value="UniProtKB-EC"/>
</dbReference>
<dbReference type="GO" id="GO:0003924">
    <property type="term" value="F:GTPase activity"/>
    <property type="evidence" value="ECO:0007669"/>
    <property type="project" value="InterPro"/>
</dbReference>
<feature type="domain" description="C2" evidence="21">
    <location>
        <begin position="182"/>
        <end position="317"/>
    </location>
</feature>
<dbReference type="EMBL" id="JATAAI010000001">
    <property type="protein sequence ID" value="KAK1749207.1"/>
    <property type="molecule type" value="Genomic_DNA"/>
</dbReference>
<dbReference type="PROSITE" id="PS51417">
    <property type="entry name" value="ARF"/>
    <property type="match status" value="1"/>
</dbReference>
<evidence type="ECO:0000256" key="6">
    <source>
        <dbReference type="ARBA" id="ARBA00022448"/>
    </source>
</evidence>
<dbReference type="FunFam" id="3.40.50.300:FF:000363">
    <property type="entry name" value="Secretion related GTPase srgA"/>
    <property type="match status" value="1"/>
</dbReference>
<protein>
    <recommendedName>
        <fullName evidence="5">phospholipase D</fullName>
        <ecNumber evidence="5">3.1.4.4</ecNumber>
    </recommendedName>
</protein>
<dbReference type="InterPro" id="IPR027417">
    <property type="entry name" value="P-loop_NTPase"/>
</dbReference>
<dbReference type="SMART" id="SM00155">
    <property type="entry name" value="PLDc"/>
    <property type="match status" value="2"/>
</dbReference>
<dbReference type="SUPFAM" id="SSF49562">
    <property type="entry name" value="C2 domain (Calcium/lipid-binding domain, CaLB)"/>
    <property type="match status" value="1"/>
</dbReference>
<dbReference type="InterPro" id="IPR000008">
    <property type="entry name" value="C2_dom"/>
</dbReference>
<dbReference type="PROSITE" id="PS51419">
    <property type="entry name" value="RAB"/>
    <property type="match status" value="1"/>
</dbReference>
<comment type="subcellular location">
    <subcellularLocation>
        <location evidence="2">Cell membrane</location>
        <topology evidence="2">Lipid-anchor</topology>
        <orientation evidence="2">Cytoplasmic side</orientation>
    </subcellularLocation>
</comment>
<dbReference type="AlphaFoldDB" id="A0AAD8YNA4"/>
<comment type="cofactor">
    <cofactor evidence="1">
        <name>Ca(2+)</name>
        <dbReference type="ChEBI" id="CHEBI:29108"/>
    </cofactor>
</comment>
<keyword evidence="15" id="KW-0443">Lipid metabolism</keyword>
<evidence type="ECO:0000256" key="17">
    <source>
        <dbReference type="ARBA" id="ARBA00023136"/>
    </source>
</evidence>
<evidence type="ECO:0000256" key="9">
    <source>
        <dbReference type="ARBA" id="ARBA00022737"/>
    </source>
</evidence>
<accession>A0AAD8YNA4</accession>
<dbReference type="PANTHER" id="PTHR18896:SF60">
    <property type="entry name" value="PHOSPHOLIPASE D"/>
    <property type="match status" value="1"/>
</dbReference>
<dbReference type="PROSITE" id="PS51420">
    <property type="entry name" value="RHO"/>
    <property type="match status" value="1"/>
</dbReference>
<keyword evidence="12" id="KW-0106">Calcium</keyword>
<keyword evidence="9" id="KW-0677">Repeat</keyword>
<dbReference type="PROSITE" id="PS50035">
    <property type="entry name" value="PLD"/>
    <property type="match status" value="2"/>
</dbReference>
<evidence type="ECO:0000256" key="5">
    <source>
        <dbReference type="ARBA" id="ARBA00012027"/>
    </source>
</evidence>
<evidence type="ECO:0000256" key="2">
    <source>
        <dbReference type="ARBA" id="ARBA00004342"/>
    </source>
</evidence>
<evidence type="ECO:0000256" key="10">
    <source>
        <dbReference type="ARBA" id="ARBA00022741"/>
    </source>
</evidence>
<dbReference type="Pfam" id="PF00071">
    <property type="entry name" value="Ras"/>
    <property type="match status" value="1"/>
</dbReference>
<evidence type="ECO:0000256" key="7">
    <source>
        <dbReference type="ARBA" id="ARBA00022475"/>
    </source>
</evidence>
<dbReference type="Pfam" id="PF00168">
    <property type="entry name" value="C2"/>
    <property type="match status" value="1"/>
</dbReference>
<dbReference type="SMART" id="SM00173">
    <property type="entry name" value="RAS"/>
    <property type="match status" value="1"/>
</dbReference>
<keyword evidence="11 23" id="KW-0378">Hydrolase</keyword>
<dbReference type="InterPro" id="IPR001806">
    <property type="entry name" value="Small_GTPase"/>
</dbReference>
<evidence type="ECO:0000256" key="12">
    <source>
        <dbReference type="ARBA" id="ARBA00022837"/>
    </source>
</evidence>
<dbReference type="InterPro" id="IPR035892">
    <property type="entry name" value="C2_domain_sf"/>
</dbReference>
<evidence type="ECO:0000256" key="4">
    <source>
        <dbReference type="ARBA" id="ARBA00010683"/>
    </source>
</evidence>
<dbReference type="GO" id="GO:0005886">
    <property type="term" value="C:plasma membrane"/>
    <property type="evidence" value="ECO:0007669"/>
    <property type="project" value="UniProtKB-SubCell"/>
</dbReference>
<dbReference type="SMART" id="SM00174">
    <property type="entry name" value="RHO"/>
    <property type="match status" value="1"/>
</dbReference>
<keyword evidence="13" id="KW-0653">Protein transport</keyword>
<evidence type="ECO:0000256" key="14">
    <source>
        <dbReference type="ARBA" id="ARBA00022963"/>
    </source>
</evidence>
<dbReference type="EC" id="3.1.4.4" evidence="5"/>
<evidence type="ECO:0000256" key="13">
    <source>
        <dbReference type="ARBA" id="ARBA00022927"/>
    </source>
</evidence>
<comment type="caution">
    <text evidence="23">The sequence shown here is derived from an EMBL/GenBank/DDBJ whole genome shotgun (WGS) entry which is preliminary data.</text>
</comment>
<name>A0AAD8YNA4_9STRA</name>
<evidence type="ECO:0000313" key="23">
    <source>
        <dbReference type="EMBL" id="KAK1749207.1"/>
    </source>
</evidence>
<dbReference type="InterPro" id="IPR024632">
    <property type="entry name" value="PLipase_D_C"/>
</dbReference>
<dbReference type="SMART" id="SM00177">
    <property type="entry name" value="ARF"/>
    <property type="match status" value="1"/>
</dbReference>
<evidence type="ECO:0000256" key="18">
    <source>
        <dbReference type="ARBA" id="ARBA00023288"/>
    </source>
</evidence>
<dbReference type="Pfam" id="PF00614">
    <property type="entry name" value="PLDc"/>
    <property type="match status" value="1"/>
</dbReference>
<gene>
    <name evidence="23" type="ORF">QTG54_001146</name>
</gene>
<dbReference type="Gene3D" id="2.60.40.150">
    <property type="entry name" value="C2 domain"/>
    <property type="match status" value="1"/>
</dbReference>
<evidence type="ECO:0000256" key="15">
    <source>
        <dbReference type="ARBA" id="ARBA00023098"/>
    </source>
</evidence>
<dbReference type="Proteomes" id="UP001224775">
    <property type="component" value="Unassembled WGS sequence"/>
</dbReference>
<dbReference type="SUPFAM" id="SSF52540">
    <property type="entry name" value="P-loop containing nucleoside triphosphate hydrolases"/>
    <property type="match status" value="1"/>
</dbReference>
<sequence>MSQAAPYDMQCKLLMIGDSGVGKTCLLLRYANDSFSPTFITTIGIDFKIKNVEVDGKRIKLQIWDTAGQERFRTITTSYFRGAQGILLVYDVTDRRSFESIRNWISQIQQHADVHVNKILVGNKCDMLDEKVVSTEEGQRLAKEFGVEFFECSAKNDINVEQSFLGLARAVKDRLVQDGGGGPSNSGVKLKKDPRDSDDACTLWGMLHIKIIQCTNLRNLDRLGIKNIKAIIGKDRDKSDPYVTAFLEDYRLLKTRHIDDDLDPKFNEDFYCPVGHRTKGITFCVSDKDLLRDESLGKYFLPVKELIQTTNGNSVKLYMNADDDGSSPLVKFGNDDKVWEPPRLWRDIYDAICNAKTFIYMVGWSIDTDQYLLRGDELEEARATGKYNPQIGPLLKQKAEENVTVNLMQWDDYSSGVMFPGMMKTYDEKTRKYFTNSPVNAAFMNMVGGETNTLIENQSKKMAFTHHQKFIIMDSPKKNGEGRELRAFIGGIDLTEGRWDNQKHPLFRTLQSDHKGDTYGKCFRTSKENGPRQPWHDIHSAVRGPEAIHLIQAFEERWKKQADDTKLANLKSTGLLDKDELDYSGGWCAQLSRSIDSRVNEFNRSIEQSFASINIDSYDWSKVEEKNAISSRKYATASDTAVSYGRCLDQKKGRLVDTSIHNTNIHHIRRAKHSIYIESQYFMGSSFMWSKDSDVKCGNMIAAELTLKICEKIAAGEPFTVYILLPMCMEGIPAAGATQGLLHWQRVTIEAMHQEVQKAIKARMTNSSDKGLKVSDYLNFYCLGTRETEQGSEATGNPVTEDEKTLSKTRRHQIYIHSKMMIVDDEVVLIGTANINQRSLDGCRDSEIMMTSWQPDHVATKDSIPNGDIHAFRLHIWAAITNQMDDAFRNPSSPECVKAINQIAEKNWQKYIGEETVDMDSHLLPSPFEFDGVKLKARKGLKDGCFSDTKAARGNSCHLFEFHPVRVSISQHISTLLQPISLFGHVVEEGIYTILLRRQLYN</sequence>
<comment type="similarity">
    <text evidence="3">Belongs to the small GTPase superfamily. Rab family.</text>
</comment>
<evidence type="ECO:0000256" key="11">
    <source>
        <dbReference type="ARBA" id="ARBA00022801"/>
    </source>
</evidence>
<dbReference type="GO" id="GO:0046872">
    <property type="term" value="F:metal ion binding"/>
    <property type="evidence" value="ECO:0007669"/>
    <property type="project" value="UniProtKB-KW"/>
</dbReference>
<feature type="region of interest" description="Disordered" evidence="20">
    <location>
        <begin position="177"/>
        <end position="196"/>
    </location>
</feature>
<keyword evidence="19" id="KW-0636">Prenylation</keyword>
<comment type="similarity">
    <text evidence="4">Belongs to the phospholipase D family. C2-PLD subfamily.</text>
</comment>
<evidence type="ECO:0000259" key="22">
    <source>
        <dbReference type="PROSITE" id="PS50035"/>
    </source>
</evidence>
<dbReference type="SMART" id="SM00176">
    <property type="entry name" value="RAN"/>
    <property type="match status" value="1"/>
</dbReference>
<dbReference type="NCBIfam" id="TIGR00231">
    <property type="entry name" value="small_GTP"/>
    <property type="match status" value="1"/>
</dbReference>
<keyword evidence="7" id="KW-1003">Cell membrane</keyword>
<evidence type="ECO:0000256" key="8">
    <source>
        <dbReference type="ARBA" id="ARBA00022723"/>
    </source>
</evidence>
<reference evidence="23" key="1">
    <citation type="submission" date="2023-06" db="EMBL/GenBank/DDBJ databases">
        <title>Survivors Of The Sea: Transcriptome response of Skeletonema marinoi to long-term dormancy.</title>
        <authorList>
            <person name="Pinder M.I.M."/>
            <person name="Kourtchenko O."/>
            <person name="Robertson E.K."/>
            <person name="Larsson T."/>
            <person name="Maumus F."/>
            <person name="Osuna-Cruz C.M."/>
            <person name="Vancaester E."/>
            <person name="Stenow R."/>
            <person name="Vandepoele K."/>
            <person name="Ploug H."/>
            <person name="Bruchert V."/>
            <person name="Godhe A."/>
            <person name="Topel M."/>
        </authorList>
    </citation>
    <scope>NUCLEOTIDE SEQUENCE</scope>
    <source>
        <strain evidence="23">R05AC</strain>
    </source>
</reference>
<dbReference type="InterPro" id="IPR005225">
    <property type="entry name" value="Small_GTP-bd"/>
</dbReference>
<evidence type="ECO:0000313" key="24">
    <source>
        <dbReference type="Proteomes" id="UP001224775"/>
    </source>
</evidence>
<dbReference type="CDD" id="cd01867">
    <property type="entry name" value="Rab8_Rab10_Rab13_like"/>
    <property type="match status" value="1"/>
</dbReference>
<evidence type="ECO:0000256" key="19">
    <source>
        <dbReference type="ARBA" id="ARBA00023289"/>
    </source>
</evidence>
<evidence type="ECO:0000256" key="1">
    <source>
        <dbReference type="ARBA" id="ARBA00001913"/>
    </source>
</evidence>
<dbReference type="SMART" id="SM00175">
    <property type="entry name" value="RAB"/>
    <property type="match status" value="1"/>
</dbReference>
<keyword evidence="16" id="KW-0342">GTP-binding</keyword>
<dbReference type="PRINTS" id="PR00449">
    <property type="entry name" value="RASTRNSFRMNG"/>
</dbReference>
<dbReference type="InterPro" id="IPR001736">
    <property type="entry name" value="PLipase_D/transphosphatidylase"/>
</dbReference>
<evidence type="ECO:0000256" key="16">
    <source>
        <dbReference type="ARBA" id="ARBA00023134"/>
    </source>
</evidence>